<gene>
    <name evidence="1" type="ORF">Hypma_014479</name>
    <name evidence="2" type="ORF">Hypma_014498</name>
</gene>
<evidence type="ECO:0000313" key="3">
    <source>
        <dbReference type="Proteomes" id="UP000076154"/>
    </source>
</evidence>
<reference evidence="1 3" key="1">
    <citation type="submission" date="2018-04" db="EMBL/GenBank/DDBJ databases">
        <title>Whole genome sequencing of Hypsizygus marmoreus.</title>
        <authorList>
            <person name="Choi I.-G."/>
            <person name="Min B."/>
            <person name="Kim J.-G."/>
            <person name="Kim S."/>
            <person name="Oh Y.-L."/>
            <person name="Kong W.-S."/>
            <person name="Park H."/>
            <person name="Jeong J."/>
            <person name="Song E.-S."/>
        </authorList>
    </citation>
    <scope>NUCLEOTIDE SEQUENCE [LARGE SCALE GENOMIC DNA]</scope>
    <source>
        <strain evidence="1 3">51987-8</strain>
    </source>
</reference>
<sequence>MPAVEQRCIASSSGSTTACHKLFKFLGRLPGLNIFVGDGNITGDIDLKHESKRIGHLLRTLEGMTIGRATTNSDTPHQYLQRDKTKSDTAIDLLL</sequence>
<evidence type="ECO:0000313" key="1">
    <source>
        <dbReference type="EMBL" id="RDB18795.1"/>
    </source>
</evidence>
<name>A0A369JEG1_HYPMA</name>
<evidence type="ECO:0000313" key="2">
    <source>
        <dbReference type="EMBL" id="RDB18800.1"/>
    </source>
</evidence>
<dbReference type="Proteomes" id="UP000076154">
    <property type="component" value="Unassembled WGS sequence"/>
</dbReference>
<dbReference type="InParanoid" id="A0A369JEG1"/>
<proteinExistence type="predicted"/>
<comment type="caution">
    <text evidence="1">The sequence shown here is derived from an EMBL/GenBank/DDBJ whole genome shotgun (WGS) entry which is preliminary data.</text>
</comment>
<dbReference type="EMBL" id="LUEZ02000087">
    <property type="protein sequence ID" value="RDB18795.1"/>
    <property type="molecule type" value="Genomic_DNA"/>
</dbReference>
<accession>A0A369JEG1</accession>
<organism evidence="1 3">
    <name type="scientific">Hypsizygus marmoreus</name>
    <name type="common">White beech mushroom</name>
    <name type="synonym">Agaricus marmoreus</name>
    <dbReference type="NCBI Taxonomy" id="39966"/>
    <lineage>
        <taxon>Eukaryota</taxon>
        <taxon>Fungi</taxon>
        <taxon>Dikarya</taxon>
        <taxon>Basidiomycota</taxon>
        <taxon>Agaricomycotina</taxon>
        <taxon>Agaricomycetes</taxon>
        <taxon>Agaricomycetidae</taxon>
        <taxon>Agaricales</taxon>
        <taxon>Tricholomatineae</taxon>
        <taxon>Lyophyllaceae</taxon>
        <taxon>Hypsizygus</taxon>
    </lineage>
</organism>
<protein>
    <submittedName>
        <fullName evidence="1">Uncharacterized protein</fullName>
    </submittedName>
</protein>
<keyword evidence="3" id="KW-1185">Reference proteome</keyword>
<dbReference type="EMBL" id="LUEZ02000087">
    <property type="protein sequence ID" value="RDB18800.1"/>
    <property type="molecule type" value="Genomic_DNA"/>
</dbReference>
<dbReference type="PROSITE" id="PS51257">
    <property type="entry name" value="PROKAR_LIPOPROTEIN"/>
    <property type="match status" value="1"/>
</dbReference>
<dbReference type="AlphaFoldDB" id="A0A369JEG1"/>